<feature type="non-terminal residue" evidence="2">
    <location>
        <position position="1"/>
    </location>
</feature>
<dbReference type="OrthoDB" id="2677917at2759"/>
<name>A0A409WBR0_PSICY</name>
<dbReference type="Proteomes" id="UP000283269">
    <property type="component" value="Unassembled WGS sequence"/>
</dbReference>
<feature type="region of interest" description="Disordered" evidence="1">
    <location>
        <begin position="1"/>
        <end position="39"/>
    </location>
</feature>
<evidence type="ECO:0000256" key="1">
    <source>
        <dbReference type="SAM" id="MobiDB-lite"/>
    </source>
</evidence>
<dbReference type="EMBL" id="NHYD01003563">
    <property type="protein sequence ID" value="PPQ75957.1"/>
    <property type="molecule type" value="Genomic_DNA"/>
</dbReference>
<evidence type="ECO:0000313" key="3">
    <source>
        <dbReference type="Proteomes" id="UP000283269"/>
    </source>
</evidence>
<protein>
    <submittedName>
        <fullName evidence="2">Uncharacterized protein</fullName>
    </submittedName>
</protein>
<gene>
    <name evidence="2" type="ORF">CVT25_006543</name>
</gene>
<comment type="caution">
    <text evidence="2">The sequence shown here is derived from an EMBL/GenBank/DDBJ whole genome shotgun (WGS) entry which is preliminary data.</text>
</comment>
<dbReference type="InParanoid" id="A0A409WBR0"/>
<sequence length="165" mass="18407">VRPKKKTKVADLDAASSIQETGTASSVQEQQSSPSVTSHCKVIISEEEEEDDGSHRGRTLDRNSNVIMISDEEVASEEAKELSAEKELEQLAKEWTAGVYGFFRPDPIIERVSRCHAHTFICAATHCHGPTWNIRRFLDTKDAKSTSNLRRHALKCWGKDNVEAA</sequence>
<reference evidence="2 3" key="1">
    <citation type="journal article" date="2018" name="Evol. Lett.">
        <title>Horizontal gene cluster transfer increased hallucinogenic mushroom diversity.</title>
        <authorList>
            <person name="Reynolds H.T."/>
            <person name="Vijayakumar V."/>
            <person name="Gluck-Thaler E."/>
            <person name="Korotkin H.B."/>
            <person name="Matheny P.B."/>
            <person name="Slot J.C."/>
        </authorList>
    </citation>
    <scope>NUCLEOTIDE SEQUENCE [LARGE SCALE GENOMIC DNA]</scope>
    <source>
        <strain evidence="2 3">2631</strain>
    </source>
</reference>
<keyword evidence="3" id="KW-1185">Reference proteome</keyword>
<proteinExistence type="predicted"/>
<organism evidence="2 3">
    <name type="scientific">Psilocybe cyanescens</name>
    <dbReference type="NCBI Taxonomy" id="93625"/>
    <lineage>
        <taxon>Eukaryota</taxon>
        <taxon>Fungi</taxon>
        <taxon>Dikarya</taxon>
        <taxon>Basidiomycota</taxon>
        <taxon>Agaricomycotina</taxon>
        <taxon>Agaricomycetes</taxon>
        <taxon>Agaricomycetidae</taxon>
        <taxon>Agaricales</taxon>
        <taxon>Agaricineae</taxon>
        <taxon>Strophariaceae</taxon>
        <taxon>Psilocybe</taxon>
    </lineage>
</organism>
<evidence type="ECO:0000313" key="2">
    <source>
        <dbReference type="EMBL" id="PPQ75957.1"/>
    </source>
</evidence>
<feature type="compositionally biased region" description="Low complexity" evidence="1">
    <location>
        <begin position="25"/>
        <end position="38"/>
    </location>
</feature>
<accession>A0A409WBR0</accession>
<dbReference type="AlphaFoldDB" id="A0A409WBR0"/>